<keyword evidence="1" id="KW-0479">Metal-binding</keyword>
<evidence type="ECO:0000256" key="3">
    <source>
        <dbReference type="SAM" id="MobiDB-lite"/>
    </source>
</evidence>
<keyword evidence="7" id="KW-1185">Reference proteome</keyword>
<evidence type="ECO:0000259" key="5">
    <source>
        <dbReference type="Pfam" id="PF01522"/>
    </source>
</evidence>
<dbReference type="RefSeq" id="WP_015706332.1">
    <property type="nucleotide sequence ID" value="NC_015578.1"/>
</dbReference>
<feature type="signal peptide" evidence="4">
    <location>
        <begin position="1"/>
        <end position="21"/>
    </location>
</feature>
<dbReference type="HOGENOM" id="CLU_785116_0_0_12"/>
<dbReference type="SUPFAM" id="SSF88713">
    <property type="entry name" value="Glycoside hydrolase/deacetylase"/>
    <property type="match status" value="1"/>
</dbReference>
<dbReference type="PROSITE" id="PS51257">
    <property type="entry name" value="PROKAR_LIPOPROTEIN"/>
    <property type="match status" value="1"/>
</dbReference>
<dbReference type="PANTHER" id="PTHR10587:SF133">
    <property type="entry name" value="CHITIN DEACETYLASE 1-RELATED"/>
    <property type="match status" value="1"/>
</dbReference>
<dbReference type="InterPro" id="IPR050248">
    <property type="entry name" value="Polysacc_deacetylase_ArnD"/>
</dbReference>
<dbReference type="EMBL" id="CP001843">
    <property type="protein sequence ID" value="AEF85686.1"/>
    <property type="molecule type" value="Genomic_DNA"/>
</dbReference>
<feature type="compositionally biased region" description="Low complexity" evidence="3">
    <location>
        <begin position="41"/>
        <end position="51"/>
    </location>
</feature>
<evidence type="ECO:0000313" key="7">
    <source>
        <dbReference type="Proteomes" id="UP000009223"/>
    </source>
</evidence>
<organism evidence="6 7">
    <name type="scientific">Treponema primitia (strain ATCC BAA-887 / DSM 12427 / ZAS-2)</name>
    <dbReference type="NCBI Taxonomy" id="545694"/>
    <lineage>
        <taxon>Bacteria</taxon>
        <taxon>Pseudomonadati</taxon>
        <taxon>Spirochaetota</taxon>
        <taxon>Spirochaetia</taxon>
        <taxon>Spirochaetales</taxon>
        <taxon>Treponemataceae</taxon>
        <taxon>Treponema</taxon>
    </lineage>
</organism>
<dbReference type="Gene3D" id="3.20.20.370">
    <property type="entry name" value="Glycoside hydrolase/deacetylase"/>
    <property type="match status" value="1"/>
</dbReference>
<keyword evidence="2" id="KW-0378">Hydrolase</keyword>
<feature type="domain" description="NodB homology" evidence="5">
    <location>
        <begin position="142"/>
        <end position="240"/>
    </location>
</feature>
<evidence type="ECO:0000313" key="6">
    <source>
        <dbReference type="EMBL" id="AEF85686.1"/>
    </source>
</evidence>
<dbReference type="GO" id="GO:0016810">
    <property type="term" value="F:hydrolase activity, acting on carbon-nitrogen (but not peptide) bonds"/>
    <property type="evidence" value="ECO:0007669"/>
    <property type="project" value="InterPro"/>
</dbReference>
<feature type="region of interest" description="Disordered" evidence="3">
    <location>
        <begin position="21"/>
        <end position="55"/>
    </location>
</feature>
<dbReference type="Proteomes" id="UP000009223">
    <property type="component" value="Chromosome"/>
</dbReference>
<evidence type="ECO:0000256" key="1">
    <source>
        <dbReference type="ARBA" id="ARBA00022723"/>
    </source>
</evidence>
<dbReference type="GO" id="GO:0046872">
    <property type="term" value="F:metal ion binding"/>
    <property type="evidence" value="ECO:0007669"/>
    <property type="project" value="UniProtKB-KW"/>
</dbReference>
<dbReference type="OrthoDB" id="9778320at2"/>
<name>F5YMH9_TREPZ</name>
<dbReference type="InterPro" id="IPR002509">
    <property type="entry name" value="NODB_dom"/>
</dbReference>
<accession>F5YMH9</accession>
<dbReference type="STRING" id="545694.TREPR_0141"/>
<dbReference type="Pfam" id="PF01522">
    <property type="entry name" value="Polysacc_deac_1"/>
    <property type="match status" value="1"/>
</dbReference>
<reference evidence="6 7" key="2">
    <citation type="journal article" date="2011" name="ISME J.">
        <title>RNA-seq reveals cooperative metabolic interactions between two termite-gut spirochete species in co-culture.</title>
        <authorList>
            <person name="Rosenthal A.Z."/>
            <person name="Matson E.G."/>
            <person name="Eldar A."/>
            <person name="Leadbetter J.R."/>
        </authorList>
    </citation>
    <scope>NUCLEOTIDE SEQUENCE [LARGE SCALE GENOMIC DNA]</scope>
    <source>
        <strain evidence="7">ATCC BAA-887 / DSM 12427 / ZAS-2</strain>
    </source>
</reference>
<evidence type="ECO:0000256" key="4">
    <source>
        <dbReference type="SAM" id="SignalP"/>
    </source>
</evidence>
<keyword evidence="4" id="KW-0732">Signal</keyword>
<dbReference type="PANTHER" id="PTHR10587">
    <property type="entry name" value="GLYCOSYL TRANSFERASE-RELATED"/>
    <property type="match status" value="1"/>
</dbReference>
<dbReference type="GO" id="GO:0016020">
    <property type="term" value="C:membrane"/>
    <property type="evidence" value="ECO:0007669"/>
    <property type="project" value="TreeGrafter"/>
</dbReference>
<reference evidence="7" key="1">
    <citation type="submission" date="2009-12" db="EMBL/GenBank/DDBJ databases">
        <title>Complete sequence of Treponema primitia strain ZAS-2.</title>
        <authorList>
            <person name="Tetu S.G."/>
            <person name="Matson E."/>
            <person name="Ren Q."/>
            <person name="Seshadri R."/>
            <person name="Elbourne L."/>
            <person name="Hassan K.A."/>
            <person name="Durkin A."/>
            <person name="Radune D."/>
            <person name="Mohamoud Y."/>
            <person name="Shay R."/>
            <person name="Jin S."/>
            <person name="Zhang X."/>
            <person name="Lucey K."/>
            <person name="Ballor N.R."/>
            <person name="Ottesen E."/>
            <person name="Rosenthal R."/>
            <person name="Allen A."/>
            <person name="Leadbetter J.R."/>
            <person name="Paulsen I.T."/>
        </authorList>
    </citation>
    <scope>NUCLEOTIDE SEQUENCE [LARGE SCALE GENOMIC DNA]</scope>
    <source>
        <strain evidence="7">ATCC BAA-887 / DSM 12427 / ZAS-2</strain>
    </source>
</reference>
<sequence length="358" mass="39983">MEKRVFLFVSVLTALSALSCASRPSSVPSGAPESPGSQDVAPEYPAELPGEAEPPPLSMEELIRKIKANDPDLPREYSIDEAGRIVVTGDLPGYGISWDPANARLRETGASGKPEFEMDFSVTEKDSGDERTGSFLWEIKEDDSGILLGFDDDYQAVWERYFDLLDRYEARVTFFIQGDYSSFCTAALSRGHEIGYHTKNHLNLVKVSRQVFFEETLGAVETFRLLGFPLRAFAFPYGLSEPWMYEALETAFSVLRGFGVTYRLYTAEAIRAGYISSKSIDNTQYKNDEAFRADIRAMLRVVKFSGGVLPLTTHTIAANAAWGISPERLEYLLKTAAELKLKFYRYGDFFSGESGNDN</sequence>
<evidence type="ECO:0000256" key="2">
    <source>
        <dbReference type="ARBA" id="ARBA00022801"/>
    </source>
</evidence>
<dbReference type="eggNOG" id="COG0726">
    <property type="taxonomic scope" value="Bacteria"/>
</dbReference>
<protein>
    <submittedName>
        <fullName evidence="6">Polysaccharide deacetylase domain protein</fullName>
    </submittedName>
</protein>
<feature type="chain" id="PRO_5003336134" evidence="4">
    <location>
        <begin position="22"/>
        <end position="358"/>
    </location>
</feature>
<dbReference type="GO" id="GO:0005975">
    <property type="term" value="P:carbohydrate metabolic process"/>
    <property type="evidence" value="ECO:0007669"/>
    <property type="project" value="InterPro"/>
</dbReference>
<dbReference type="InterPro" id="IPR011330">
    <property type="entry name" value="Glyco_hydro/deAcase_b/a-brl"/>
</dbReference>
<proteinExistence type="predicted"/>
<dbReference type="KEGG" id="tpi:TREPR_0141"/>
<gene>
    <name evidence="6" type="ordered locus">TREPR_0141</name>
</gene>
<dbReference type="AlphaFoldDB" id="F5YMH9"/>